<accession>A0A085W4Y2</accession>
<dbReference type="PIRSF" id="PIRSF026166">
    <property type="entry name" value="UCP026166"/>
    <property type="match status" value="1"/>
</dbReference>
<dbReference type="Proteomes" id="UP000028725">
    <property type="component" value="Unassembled WGS sequence"/>
</dbReference>
<gene>
    <name evidence="2" type="ORF">DB31_3859</name>
</gene>
<feature type="transmembrane region" description="Helical" evidence="1">
    <location>
        <begin position="172"/>
        <end position="190"/>
    </location>
</feature>
<keyword evidence="3" id="KW-1185">Reference proteome</keyword>
<proteinExistence type="predicted"/>
<dbReference type="InterPro" id="IPR038770">
    <property type="entry name" value="Na+/solute_symporter_sf"/>
</dbReference>
<feature type="transmembrane region" description="Helical" evidence="1">
    <location>
        <begin position="106"/>
        <end position="130"/>
    </location>
</feature>
<dbReference type="PANTHER" id="PTHR18640:SF5">
    <property type="entry name" value="SODIUM_BILE ACID COTRANSPORTER 7"/>
    <property type="match status" value="1"/>
</dbReference>
<dbReference type="PATRIC" id="fig|394096.3.peg.7595"/>
<keyword evidence="1" id="KW-0472">Membrane</keyword>
<evidence type="ECO:0000313" key="2">
    <source>
        <dbReference type="EMBL" id="KFE62745.1"/>
    </source>
</evidence>
<protein>
    <submittedName>
        <fullName evidence="2">Sodium/bile acid symporter family protein</fullName>
    </submittedName>
</protein>
<feature type="transmembrane region" description="Helical" evidence="1">
    <location>
        <begin position="137"/>
        <end position="160"/>
    </location>
</feature>
<name>A0A085W4Y2_9BACT</name>
<dbReference type="InterPro" id="IPR016833">
    <property type="entry name" value="Put_Na-Bile_cotransptr"/>
</dbReference>
<dbReference type="EMBL" id="JMCB01000020">
    <property type="protein sequence ID" value="KFE62745.1"/>
    <property type="molecule type" value="Genomic_DNA"/>
</dbReference>
<comment type="caution">
    <text evidence="2">The sequence shown here is derived from an EMBL/GenBank/DDBJ whole genome shotgun (WGS) entry which is preliminary data.</text>
</comment>
<dbReference type="Gene3D" id="1.20.1530.20">
    <property type="match status" value="1"/>
</dbReference>
<dbReference type="RefSeq" id="WP_276203679.1">
    <property type="nucleotide sequence ID" value="NZ_JMCB01000020.1"/>
</dbReference>
<dbReference type="AlphaFoldDB" id="A0A085W4Y2"/>
<keyword evidence="1" id="KW-0812">Transmembrane</keyword>
<dbReference type="STRING" id="394096.DB31_3859"/>
<evidence type="ECO:0000313" key="3">
    <source>
        <dbReference type="Proteomes" id="UP000028725"/>
    </source>
</evidence>
<feature type="transmembrane region" description="Helical" evidence="1">
    <location>
        <begin position="211"/>
        <end position="230"/>
    </location>
</feature>
<dbReference type="PANTHER" id="PTHR18640">
    <property type="entry name" value="SOLUTE CARRIER FAMILY 10 MEMBER 7"/>
    <property type="match status" value="1"/>
</dbReference>
<dbReference type="Pfam" id="PF13593">
    <property type="entry name" value="SBF_like"/>
    <property type="match status" value="1"/>
</dbReference>
<evidence type="ECO:0000256" key="1">
    <source>
        <dbReference type="SAM" id="Phobius"/>
    </source>
</evidence>
<keyword evidence="1" id="KW-1133">Transmembrane helix</keyword>
<organism evidence="2 3">
    <name type="scientific">Hyalangium minutum</name>
    <dbReference type="NCBI Taxonomy" id="394096"/>
    <lineage>
        <taxon>Bacteria</taxon>
        <taxon>Pseudomonadati</taxon>
        <taxon>Myxococcota</taxon>
        <taxon>Myxococcia</taxon>
        <taxon>Myxococcales</taxon>
        <taxon>Cystobacterineae</taxon>
        <taxon>Archangiaceae</taxon>
        <taxon>Hyalangium</taxon>
    </lineage>
</organism>
<sequence>MSVASRVLQRLSRDWFLGGMIGAVVLAALFPGVGRTGGPLHADKLANAGIFLVFFFHGVGLSAAHLKAGVARWRLHLLVQTFTFIVFPLLWWVLDKAVGRWLPADLTLGFLYLCAVPSTISSSVAMTAVARGNVAGAIFNASLSSLLGVVLTPLLVGLLAKTTGQPLSFADAVLKLAALLVLPLVLGQLARPLVGAWFARYKKYTNTFDRLVILMLVYASFCDSVEAGLFTQYGGGLLATTLGGAALLLAVVLWLTTRAARLAHFDKEDEIAAVFCGSKKTLASGVPMARLLFGAYPGLGLIVLPLMFYHQLQLIVCSVLAERYAARTR</sequence>
<feature type="transmembrane region" description="Helical" evidence="1">
    <location>
        <begin position="75"/>
        <end position="94"/>
    </location>
</feature>
<feature type="transmembrane region" description="Helical" evidence="1">
    <location>
        <begin position="236"/>
        <end position="255"/>
    </location>
</feature>
<feature type="transmembrane region" description="Helical" evidence="1">
    <location>
        <begin position="15"/>
        <end position="33"/>
    </location>
</feature>
<feature type="transmembrane region" description="Helical" evidence="1">
    <location>
        <begin position="45"/>
        <end position="63"/>
    </location>
</feature>
<feature type="transmembrane region" description="Helical" evidence="1">
    <location>
        <begin position="288"/>
        <end position="309"/>
    </location>
</feature>
<reference evidence="2 3" key="1">
    <citation type="submission" date="2014-04" db="EMBL/GenBank/DDBJ databases">
        <title>Genome assembly of Hyalangium minutum DSM 14724.</title>
        <authorList>
            <person name="Sharma G."/>
            <person name="Subramanian S."/>
        </authorList>
    </citation>
    <scope>NUCLEOTIDE SEQUENCE [LARGE SCALE GENOMIC DNA]</scope>
    <source>
        <strain evidence="2 3">DSM 14724</strain>
    </source>
</reference>
<dbReference type="GO" id="GO:0005886">
    <property type="term" value="C:plasma membrane"/>
    <property type="evidence" value="ECO:0007669"/>
    <property type="project" value="TreeGrafter"/>
</dbReference>